<dbReference type="EMBL" id="DVAB01000017">
    <property type="protein sequence ID" value="HIK00267.1"/>
    <property type="molecule type" value="Genomic_DNA"/>
</dbReference>
<dbReference type="GO" id="GO:0006817">
    <property type="term" value="P:phosphate ion transport"/>
    <property type="evidence" value="ECO:0007669"/>
    <property type="project" value="TreeGrafter"/>
</dbReference>
<feature type="transmembrane region" description="Helical" evidence="5">
    <location>
        <begin position="122"/>
        <end position="155"/>
    </location>
</feature>
<gene>
    <name evidence="6" type="ORF">H1016_01875</name>
</gene>
<evidence type="ECO:0000313" key="6">
    <source>
        <dbReference type="EMBL" id="HIK00267.1"/>
    </source>
</evidence>
<comment type="caution">
    <text evidence="6">The sequence shown here is derived from an EMBL/GenBank/DDBJ whole genome shotgun (WGS) entry which is preliminary data.</text>
</comment>
<feature type="transmembrane region" description="Helical" evidence="5">
    <location>
        <begin position="275"/>
        <end position="294"/>
    </location>
</feature>
<feature type="transmembrane region" description="Helical" evidence="5">
    <location>
        <begin position="306"/>
        <end position="325"/>
    </location>
</feature>
<keyword evidence="4 5" id="KW-0472">Membrane</keyword>
<feature type="transmembrane region" description="Helical" evidence="5">
    <location>
        <begin position="253"/>
        <end position="269"/>
    </location>
</feature>
<dbReference type="NCBIfam" id="TIGR00785">
    <property type="entry name" value="dass"/>
    <property type="match status" value="1"/>
</dbReference>
<feature type="transmembrane region" description="Helical" evidence="5">
    <location>
        <begin position="12"/>
        <end position="45"/>
    </location>
</feature>
<evidence type="ECO:0000256" key="2">
    <source>
        <dbReference type="ARBA" id="ARBA00022692"/>
    </source>
</evidence>
<dbReference type="InterPro" id="IPR001898">
    <property type="entry name" value="SLC13A/DASS"/>
</dbReference>
<dbReference type="GO" id="GO:0006797">
    <property type="term" value="P:polyphosphate metabolic process"/>
    <property type="evidence" value="ECO:0007669"/>
    <property type="project" value="TreeGrafter"/>
</dbReference>
<dbReference type="PANTHER" id="PTHR10283">
    <property type="entry name" value="SOLUTE CARRIER FAMILY 13 MEMBER"/>
    <property type="match status" value="1"/>
</dbReference>
<dbReference type="Proteomes" id="UP000646946">
    <property type="component" value="Unassembled WGS sequence"/>
</dbReference>
<evidence type="ECO:0000256" key="1">
    <source>
        <dbReference type="ARBA" id="ARBA00004141"/>
    </source>
</evidence>
<evidence type="ECO:0000256" key="5">
    <source>
        <dbReference type="SAM" id="Phobius"/>
    </source>
</evidence>
<evidence type="ECO:0000313" key="7">
    <source>
        <dbReference type="Proteomes" id="UP000646946"/>
    </source>
</evidence>
<feature type="transmembrane region" description="Helical" evidence="5">
    <location>
        <begin position="51"/>
        <end position="70"/>
    </location>
</feature>
<feature type="transmembrane region" description="Helical" evidence="5">
    <location>
        <begin position="345"/>
        <end position="370"/>
    </location>
</feature>
<proteinExistence type="predicted"/>
<protein>
    <submittedName>
        <fullName evidence="6">DASS family sodium-coupled anion symporter</fullName>
    </submittedName>
</protein>
<sequence>MKKIFHKWKELALIIAVILAGLVFLAPIEIGARIVASIMVFVAVLWFTEALPLWITALIVPVLLVVLARIKPVNAFAPFFDPIIALLLGGCVLGQAIQVHNFDKRIIEKLISFFGKNSKIFLLGLMIVTALISFWISNTATAALMMPIGVAVLLASRLKPGSNYGRAVVLGVAYATTIGGLGTPVGTPPNLIAIRWLAEHGIHLSFLGWTIRALPLVVIMIPLAWFVLITFYKPEIPVIKFAEKEKKPMSREQKTVFWVFAITVLLWLTETLHGIHNSVIAMLPVITLFGLNLLGKKDLFKIEWDVLLLVGGGLSLGNAIVLTGLDKILATGLAGVLGGQSAFILFFVLALFAVGFTAFVANTGAAAILIPVMIPLASILGVSPLAVGLVVGMVVSFDFIVPVGTPPNAMAYGTGYAKVIDMVKAGLLLSILGSLAIELMAFLW</sequence>
<keyword evidence="2 5" id="KW-0812">Transmembrane</keyword>
<comment type="subcellular location">
    <subcellularLocation>
        <location evidence="1">Membrane</location>
        <topology evidence="1">Multi-pass membrane protein</topology>
    </subcellularLocation>
</comment>
<dbReference type="AlphaFoldDB" id="A0A832V3E7"/>
<dbReference type="PANTHER" id="PTHR10283:SF92">
    <property type="entry name" value="LOW-AFFINITY PHOSPHATE TRANSPORTER PHO91"/>
    <property type="match status" value="1"/>
</dbReference>
<feature type="transmembrane region" description="Helical" evidence="5">
    <location>
        <begin position="382"/>
        <end position="405"/>
    </location>
</feature>
<dbReference type="GO" id="GO:0005886">
    <property type="term" value="C:plasma membrane"/>
    <property type="evidence" value="ECO:0007669"/>
    <property type="project" value="TreeGrafter"/>
</dbReference>
<keyword evidence="3 5" id="KW-1133">Transmembrane helix</keyword>
<evidence type="ECO:0000256" key="3">
    <source>
        <dbReference type="ARBA" id="ARBA00022989"/>
    </source>
</evidence>
<feature type="transmembrane region" description="Helical" evidence="5">
    <location>
        <begin position="167"/>
        <end position="186"/>
    </location>
</feature>
<keyword evidence="7" id="KW-1185">Reference proteome</keyword>
<feature type="transmembrane region" description="Helical" evidence="5">
    <location>
        <begin position="425"/>
        <end position="443"/>
    </location>
</feature>
<organism evidence="6 7">
    <name type="scientific">Candidatus Naiadarchaeum limnaeum</name>
    <dbReference type="NCBI Taxonomy" id="2756139"/>
    <lineage>
        <taxon>Archaea</taxon>
        <taxon>Candidatus Undinarchaeota</taxon>
        <taxon>Candidatus Undinarchaeia</taxon>
        <taxon>Candidatus Naiadarchaeales</taxon>
        <taxon>Candidatus Naiadarchaeaceae</taxon>
        <taxon>Candidatus Naiadarchaeum</taxon>
    </lineage>
</organism>
<accession>A0A832V3E7</accession>
<evidence type="ECO:0000256" key="4">
    <source>
        <dbReference type="ARBA" id="ARBA00023136"/>
    </source>
</evidence>
<feature type="transmembrane region" description="Helical" evidence="5">
    <location>
        <begin position="82"/>
        <end position="102"/>
    </location>
</feature>
<dbReference type="GO" id="GO:0005315">
    <property type="term" value="F:phosphate transmembrane transporter activity"/>
    <property type="evidence" value="ECO:0007669"/>
    <property type="project" value="TreeGrafter"/>
</dbReference>
<reference evidence="6 7" key="1">
    <citation type="journal article" name="Nat. Commun.">
        <title>Undinarchaeota illuminate DPANN phylogeny and the impact of gene transfer on archaeal evolution.</title>
        <authorList>
            <person name="Dombrowski N."/>
            <person name="Williams T.A."/>
            <person name="Sun J."/>
            <person name="Woodcroft B.J."/>
            <person name="Lee J.H."/>
            <person name="Minh B.Q."/>
            <person name="Rinke C."/>
            <person name="Spang A."/>
        </authorList>
    </citation>
    <scope>NUCLEOTIDE SEQUENCE [LARGE SCALE GENOMIC DNA]</scope>
    <source>
        <strain evidence="6">MAG_bin1129</strain>
    </source>
</reference>
<name>A0A832V3E7_9ARCH</name>
<dbReference type="Pfam" id="PF00939">
    <property type="entry name" value="Na_sulph_symp"/>
    <property type="match status" value="1"/>
</dbReference>
<feature type="transmembrane region" description="Helical" evidence="5">
    <location>
        <begin position="206"/>
        <end position="232"/>
    </location>
</feature>